<dbReference type="PROSITE" id="PS00211">
    <property type="entry name" value="ABC_TRANSPORTER_1"/>
    <property type="match status" value="1"/>
</dbReference>
<dbReference type="Gene3D" id="3.40.50.300">
    <property type="entry name" value="P-loop containing nucleotide triphosphate hydrolases"/>
    <property type="match status" value="1"/>
</dbReference>
<dbReference type="Gene3D" id="1.20.1560.10">
    <property type="entry name" value="ABC transporter type 1, transmembrane domain"/>
    <property type="match status" value="1"/>
</dbReference>
<sequence length="643" mass="68252">MSGHGPGPAMRGAGGAPGAKPLDFRASLRRLLGALRPERVRLVAVVVLGAASVALAVLGPKVLGDATNIVFAGVIGQQLPAGVTQEQAIATARAAGEDRFADLLGGMTVVPGEGIDFGALGTTVLLALGLYAASAVFLWIQGYLLAGVVQRTGYTMRGDVQEKIDRLPLSYLDGEARGDLLSRVTNDIDNVTQTLQQTLSQLITSLLTVVGVLAMMFWLSWQLALIALVTVPVAALLTVRIAGKAQPSFIAQWKSTGDLGGHVEEAFTGHDLVTAFNAQDDFGRRFDEENGRLYEASFRAQFISGTIQPSMAFVSNLNYVLVAVVGGLRVASGTLSLGEVQAFIQYSRQFTQPLAQIASMANLVQSGIASAERVFQVMDAPEVEPDPVPGARPDGVRGQVVFEGVSFRYDPGTPLITGLDLVVEPGQTVAVVGPTGAGKTTLVNLVMRFYEIDGGRILLDGVDIRTMTRHDLRDAIGMVLQDTWLFRGTIAENIAFGRVGATQEDVEAAARATSVDRFVRSLPDGYDTVIDDEGGGVSAGEKQLITIARAFLSDPQILILDEATSSVDTRTEMLVQHAMGELRRGRTSFVIAHRLSTIRDADVILVMEHGAIVEQGDHEGLLAAGGAYARLYQSQFAAPAVEA</sequence>
<evidence type="ECO:0000313" key="11">
    <source>
        <dbReference type="Proteomes" id="UP001595955"/>
    </source>
</evidence>
<feature type="transmembrane region" description="Helical" evidence="7">
    <location>
        <begin position="117"/>
        <end position="140"/>
    </location>
</feature>
<evidence type="ECO:0000256" key="2">
    <source>
        <dbReference type="ARBA" id="ARBA00022692"/>
    </source>
</evidence>
<dbReference type="Pfam" id="PF00005">
    <property type="entry name" value="ABC_tran"/>
    <property type="match status" value="1"/>
</dbReference>
<dbReference type="CDD" id="cd18547">
    <property type="entry name" value="ABC_6TM_Tm288_like"/>
    <property type="match status" value="1"/>
</dbReference>
<evidence type="ECO:0000256" key="3">
    <source>
        <dbReference type="ARBA" id="ARBA00022741"/>
    </source>
</evidence>
<dbReference type="PROSITE" id="PS50893">
    <property type="entry name" value="ABC_TRANSPORTER_2"/>
    <property type="match status" value="1"/>
</dbReference>
<keyword evidence="2 7" id="KW-0812">Transmembrane</keyword>
<protein>
    <submittedName>
        <fullName evidence="10">ABC transporter ATP-binding protein</fullName>
    </submittedName>
</protein>
<dbReference type="InterPro" id="IPR017871">
    <property type="entry name" value="ABC_transporter-like_CS"/>
</dbReference>
<dbReference type="RefSeq" id="WP_122824398.1">
    <property type="nucleotide sequence ID" value="NZ_CP033325.1"/>
</dbReference>
<keyword evidence="6 7" id="KW-0472">Membrane</keyword>
<keyword evidence="11" id="KW-1185">Reference proteome</keyword>
<feature type="domain" description="ABC transmembrane type-1" evidence="9">
    <location>
        <begin position="43"/>
        <end position="366"/>
    </location>
</feature>
<name>A0ABV9DF29_9MICO</name>
<dbReference type="InterPro" id="IPR003593">
    <property type="entry name" value="AAA+_ATPase"/>
</dbReference>
<organism evidence="10 11">
    <name type="scientific">Georgenia faecalis</name>
    <dbReference type="NCBI Taxonomy" id="2483799"/>
    <lineage>
        <taxon>Bacteria</taxon>
        <taxon>Bacillati</taxon>
        <taxon>Actinomycetota</taxon>
        <taxon>Actinomycetes</taxon>
        <taxon>Micrococcales</taxon>
        <taxon>Bogoriellaceae</taxon>
        <taxon>Georgenia</taxon>
    </lineage>
</organism>
<dbReference type="InterPro" id="IPR003439">
    <property type="entry name" value="ABC_transporter-like_ATP-bd"/>
</dbReference>
<keyword evidence="4 10" id="KW-0067">ATP-binding</keyword>
<gene>
    <name evidence="10" type="ORF">ACFO3F_14385</name>
</gene>
<keyword evidence="3" id="KW-0547">Nucleotide-binding</keyword>
<evidence type="ECO:0000256" key="4">
    <source>
        <dbReference type="ARBA" id="ARBA00022840"/>
    </source>
</evidence>
<dbReference type="Proteomes" id="UP001595955">
    <property type="component" value="Unassembled WGS sequence"/>
</dbReference>
<accession>A0ABV9DF29</accession>
<dbReference type="PROSITE" id="PS50929">
    <property type="entry name" value="ABC_TM1F"/>
    <property type="match status" value="1"/>
</dbReference>
<dbReference type="SMART" id="SM00382">
    <property type="entry name" value="AAA"/>
    <property type="match status" value="1"/>
</dbReference>
<evidence type="ECO:0000256" key="7">
    <source>
        <dbReference type="SAM" id="Phobius"/>
    </source>
</evidence>
<dbReference type="EMBL" id="JBHSGF010000012">
    <property type="protein sequence ID" value="MFC4556438.1"/>
    <property type="molecule type" value="Genomic_DNA"/>
</dbReference>
<evidence type="ECO:0000313" key="10">
    <source>
        <dbReference type="EMBL" id="MFC4556438.1"/>
    </source>
</evidence>
<dbReference type="PANTHER" id="PTHR24221:SF499">
    <property type="entry name" value="FATTY ACID ABC TRANSPORTER ATP-BINDING_PERMEASE PROTEIN"/>
    <property type="match status" value="1"/>
</dbReference>
<dbReference type="InterPro" id="IPR039421">
    <property type="entry name" value="Type_1_exporter"/>
</dbReference>
<dbReference type="InterPro" id="IPR027417">
    <property type="entry name" value="P-loop_NTPase"/>
</dbReference>
<evidence type="ECO:0000256" key="5">
    <source>
        <dbReference type="ARBA" id="ARBA00022989"/>
    </source>
</evidence>
<evidence type="ECO:0000256" key="6">
    <source>
        <dbReference type="ARBA" id="ARBA00023136"/>
    </source>
</evidence>
<dbReference type="SUPFAM" id="SSF52540">
    <property type="entry name" value="P-loop containing nucleoside triphosphate hydrolases"/>
    <property type="match status" value="1"/>
</dbReference>
<evidence type="ECO:0000259" key="8">
    <source>
        <dbReference type="PROSITE" id="PS50893"/>
    </source>
</evidence>
<dbReference type="InterPro" id="IPR011527">
    <property type="entry name" value="ABC1_TM_dom"/>
</dbReference>
<dbReference type="CDD" id="cd03254">
    <property type="entry name" value="ABCC_Glucan_exporter_like"/>
    <property type="match status" value="1"/>
</dbReference>
<proteinExistence type="predicted"/>
<evidence type="ECO:0000259" key="9">
    <source>
        <dbReference type="PROSITE" id="PS50929"/>
    </source>
</evidence>
<dbReference type="InterPro" id="IPR036640">
    <property type="entry name" value="ABC1_TM_sf"/>
</dbReference>
<keyword evidence="5 7" id="KW-1133">Transmembrane helix</keyword>
<comment type="caution">
    <text evidence="10">The sequence shown here is derived from an EMBL/GenBank/DDBJ whole genome shotgun (WGS) entry which is preliminary data.</text>
</comment>
<feature type="transmembrane region" description="Helical" evidence="7">
    <location>
        <begin position="40"/>
        <end position="58"/>
    </location>
</feature>
<reference evidence="11" key="1">
    <citation type="journal article" date="2019" name="Int. J. Syst. Evol. Microbiol.">
        <title>The Global Catalogue of Microorganisms (GCM) 10K type strain sequencing project: providing services to taxonomists for standard genome sequencing and annotation.</title>
        <authorList>
            <consortium name="The Broad Institute Genomics Platform"/>
            <consortium name="The Broad Institute Genome Sequencing Center for Infectious Disease"/>
            <person name="Wu L."/>
            <person name="Ma J."/>
        </authorList>
    </citation>
    <scope>NUCLEOTIDE SEQUENCE [LARGE SCALE GENOMIC DNA]</scope>
    <source>
        <strain evidence="11">JCM 3369</strain>
    </source>
</reference>
<dbReference type="SUPFAM" id="SSF90123">
    <property type="entry name" value="ABC transporter transmembrane region"/>
    <property type="match status" value="1"/>
</dbReference>
<dbReference type="GO" id="GO:0005524">
    <property type="term" value="F:ATP binding"/>
    <property type="evidence" value="ECO:0007669"/>
    <property type="project" value="UniProtKB-KW"/>
</dbReference>
<dbReference type="PANTHER" id="PTHR24221">
    <property type="entry name" value="ATP-BINDING CASSETTE SUB-FAMILY B"/>
    <property type="match status" value="1"/>
</dbReference>
<feature type="domain" description="ABC transporter" evidence="8">
    <location>
        <begin position="400"/>
        <end position="634"/>
    </location>
</feature>
<dbReference type="Pfam" id="PF00664">
    <property type="entry name" value="ABC_membrane"/>
    <property type="match status" value="1"/>
</dbReference>
<comment type="subcellular location">
    <subcellularLocation>
        <location evidence="1">Cell membrane</location>
        <topology evidence="1">Multi-pass membrane protein</topology>
    </subcellularLocation>
</comment>
<feature type="transmembrane region" description="Helical" evidence="7">
    <location>
        <begin position="225"/>
        <end position="243"/>
    </location>
</feature>
<evidence type="ECO:0000256" key="1">
    <source>
        <dbReference type="ARBA" id="ARBA00004651"/>
    </source>
</evidence>